<evidence type="ECO:0000313" key="2">
    <source>
        <dbReference type="EMBL" id="GAA1082351.1"/>
    </source>
</evidence>
<organism evidence="2 3">
    <name type="scientific">Streptomyces rhizosphaericus</name>
    <dbReference type="NCBI Taxonomy" id="114699"/>
    <lineage>
        <taxon>Bacteria</taxon>
        <taxon>Bacillati</taxon>
        <taxon>Actinomycetota</taxon>
        <taxon>Actinomycetes</taxon>
        <taxon>Kitasatosporales</taxon>
        <taxon>Streptomycetaceae</taxon>
        <taxon>Streptomyces</taxon>
        <taxon>Streptomyces violaceusniger group</taxon>
    </lineage>
</organism>
<keyword evidence="3" id="KW-1185">Reference proteome</keyword>
<protein>
    <recommendedName>
        <fullName evidence="4">Integral membrane protein</fullName>
    </recommendedName>
</protein>
<name>A0ABN1TG91_9ACTN</name>
<accession>A0ABN1TG91</accession>
<evidence type="ECO:0000313" key="3">
    <source>
        <dbReference type="Proteomes" id="UP001500033"/>
    </source>
</evidence>
<keyword evidence="1" id="KW-0472">Membrane</keyword>
<evidence type="ECO:0000256" key="1">
    <source>
        <dbReference type="SAM" id="Phobius"/>
    </source>
</evidence>
<gene>
    <name evidence="2" type="ORF">GCM10009576_099910</name>
</gene>
<keyword evidence="1" id="KW-1133">Transmembrane helix</keyword>
<comment type="caution">
    <text evidence="2">The sequence shown here is derived from an EMBL/GenBank/DDBJ whole genome shotgun (WGS) entry which is preliminary data.</text>
</comment>
<reference evidence="2 3" key="1">
    <citation type="journal article" date="2019" name="Int. J. Syst. Evol. Microbiol.">
        <title>The Global Catalogue of Microorganisms (GCM) 10K type strain sequencing project: providing services to taxonomists for standard genome sequencing and annotation.</title>
        <authorList>
            <consortium name="The Broad Institute Genomics Platform"/>
            <consortium name="The Broad Institute Genome Sequencing Center for Infectious Disease"/>
            <person name="Wu L."/>
            <person name="Ma J."/>
        </authorList>
    </citation>
    <scope>NUCLEOTIDE SEQUENCE [LARGE SCALE GENOMIC DNA]</scope>
    <source>
        <strain evidence="2 3">JCM 11445</strain>
    </source>
</reference>
<sequence length="65" mass="7194">MLLVAASCLLLFGLVIESTEVLYDNGRVTYLVFGAVCIVLGVAGFLWARLDRRRLDIRVPLPEGE</sequence>
<proteinExistence type="predicted"/>
<dbReference type="Proteomes" id="UP001500033">
    <property type="component" value="Unassembled WGS sequence"/>
</dbReference>
<evidence type="ECO:0008006" key="4">
    <source>
        <dbReference type="Google" id="ProtNLM"/>
    </source>
</evidence>
<dbReference type="EMBL" id="BAAAIE010000846">
    <property type="protein sequence ID" value="GAA1082351.1"/>
    <property type="molecule type" value="Genomic_DNA"/>
</dbReference>
<feature type="transmembrane region" description="Helical" evidence="1">
    <location>
        <begin position="28"/>
        <end position="48"/>
    </location>
</feature>
<keyword evidence="1" id="KW-0812">Transmembrane</keyword>